<dbReference type="InterPro" id="IPR052898">
    <property type="entry name" value="ACAD10-like"/>
</dbReference>
<dbReference type="CDD" id="cd02603">
    <property type="entry name" value="HAD_sEH-N_like"/>
    <property type="match status" value="1"/>
</dbReference>
<evidence type="ECO:0000313" key="1">
    <source>
        <dbReference type="EMBL" id="KAJ3182982.1"/>
    </source>
</evidence>
<organism evidence="1 2">
    <name type="scientific">Geranomyces variabilis</name>
    <dbReference type="NCBI Taxonomy" id="109894"/>
    <lineage>
        <taxon>Eukaryota</taxon>
        <taxon>Fungi</taxon>
        <taxon>Fungi incertae sedis</taxon>
        <taxon>Chytridiomycota</taxon>
        <taxon>Chytridiomycota incertae sedis</taxon>
        <taxon>Chytridiomycetes</taxon>
        <taxon>Spizellomycetales</taxon>
        <taxon>Powellomycetaceae</taxon>
        <taxon>Geranomyces</taxon>
    </lineage>
</organism>
<accession>A0AAD5TS98</accession>
<reference evidence="1" key="1">
    <citation type="submission" date="2020-05" db="EMBL/GenBank/DDBJ databases">
        <title>Phylogenomic resolution of chytrid fungi.</title>
        <authorList>
            <person name="Stajich J.E."/>
            <person name="Amses K."/>
            <person name="Simmons R."/>
            <person name="Seto K."/>
            <person name="Myers J."/>
            <person name="Bonds A."/>
            <person name="Quandt C.A."/>
            <person name="Barry K."/>
            <person name="Liu P."/>
            <person name="Grigoriev I."/>
            <person name="Longcore J.E."/>
            <person name="James T.Y."/>
        </authorList>
    </citation>
    <scope>NUCLEOTIDE SEQUENCE</scope>
    <source>
        <strain evidence="1">JEL0379</strain>
    </source>
</reference>
<sequence length="477" mass="52441">MYKAVIFDIGGVCVHSPLQGIRKFEKAAGLPENFLNVAIQARGENGAFQKFERGELSLSEFYPIFGQECSDVSVTGKAYNAWLKSKGKPAVQVAPVPIDGRELFTAMMVEAMKPNDLVLDAVRRLKACGKFKVAALTNNFQFEDSSEFGKPPAQVVELFGDDYIESSLVGLRKPDPKFFLHACDRLGVLPQDAIMVDDIGPNLKAAKELGFATVRVVVGKSREALQQLEKLVEIPLLDSIEPPHPPVKSSTLLFLSPPGASLARCTVYPSAISAPLSEQKPADAIETPDVRLIASREMTTRIKELFPSEGPVQPQELADEAYIIRHRSHEYAEKRLRNREREYVRHQLYLRRTATDSMWAATHPRTVPHVEVQNAGNTFHRPIRLRSAYILPESESEPEESEAPAVVSVPARKRIKTPRTSGDGSGGSSEILTAFPVVAKKLARGPVAFGAAVAVVPAQAFERAEPLLAVLREYGKI</sequence>
<dbReference type="PANTHER" id="PTHR47829">
    <property type="entry name" value="HYDROLASE, PUTATIVE (AFU_ORTHOLOGUE AFUA_1G12880)-RELATED"/>
    <property type="match status" value="1"/>
</dbReference>
<dbReference type="Proteomes" id="UP001212152">
    <property type="component" value="Unassembled WGS sequence"/>
</dbReference>
<proteinExistence type="predicted"/>
<dbReference type="SUPFAM" id="SSF56784">
    <property type="entry name" value="HAD-like"/>
    <property type="match status" value="1"/>
</dbReference>
<dbReference type="InterPro" id="IPR036412">
    <property type="entry name" value="HAD-like_sf"/>
</dbReference>
<dbReference type="Gene3D" id="1.10.150.240">
    <property type="entry name" value="Putative phosphatase, domain 2"/>
    <property type="match status" value="1"/>
</dbReference>
<dbReference type="InterPro" id="IPR023214">
    <property type="entry name" value="HAD_sf"/>
</dbReference>
<dbReference type="GO" id="GO:0016791">
    <property type="term" value="F:phosphatase activity"/>
    <property type="evidence" value="ECO:0007669"/>
    <property type="project" value="UniProtKB-ARBA"/>
</dbReference>
<dbReference type="NCBIfam" id="TIGR01509">
    <property type="entry name" value="HAD-SF-IA-v3"/>
    <property type="match status" value="1"/>
</dbReference>
<dbReference type="SFLD" id="SFLDG01129">
    <property type="entry name" value="C1.5:_HAD__Beta-PGM__Phosphata"/>
    <property type="match status" value="1"/>
</dbReference>
<gene>
    <name evidence="1" type="ORF">HDU87_007404</name>
</gene>
<dbReference type="SFLD" id="SFLDS00003">
    <property type="entry name" value="Haloacid_Dehalogenase"/>
    <property type="match status" value="1"/>
</dbReference>
<dbReference type="Gene3D" id="3.40.50.1000">
    <property type="entry name" value="HAD superfamily/HAD-like"/>
    <property type="match status" value="1"/>
</dbReference>
<comment type="caution">
    <text evidence="1">The sequence shown here is derived from an EMBL/GenBank/DDBJ whole genome shotgun (WGS) entry which is preliminary data.</text>
</comment>
<dbReference type="AlphaFoldDB" id="A0AAD5TS98"/>
<dbReference type="PRINTS" id="PR00413">
    <property type="entry name" value="HADHALOGNASE"/>
</dbReference>
<dbReference type="PANTHER" id="PTHR47829:SF1">
    <property type="entry name" value="HAD FAMILY PHOSPHATASE"/>
    <property type="match status" value="1"/>
</dbReference>
<name>A0AAD5TS98_9FUNG</name>
<evidence type="ECO:0000313" key="2">
    <source>
        <dbReference type="Proteomes" id="UP001212152"/>
    </source>
</evidence>
<dbReference type="InterPro" id="IPR023198">
    <property type="entry name" value="PGP-like_dom2"/>
</dbReference>
<protein>
    <submittedName>
        <fullName evidence="1">Uncharacterized protein</fullName>
    </submittedName>
</protein>
<dbReference type="InterPro" id="IPR006439">
    <property type="entry name" value="HAD-SF_hydro_IA"/>
</dbReference>
<keyword evidence="2" id="KW-1185">Reference proteome</keyword>
<dbReference type="EMBL" id="JADGJQ010000007">
    <property type="protein sequence ID" value="KAJ3182982.1"/>
    <property type="molecule type" value="Genomic_DNA"/>
</dbReference>
<dbReference type="Pfam" id="PF00702">
    <property type="entry name" value="Hydrolase"/>
    <property type="match status" value="1"/>
</dbReference>